<dbReference type="EMBL" id="CM001219">
    <property type="protein sequence ID" value="KEH35107.1"/>
    <property type="molecule type" value="Genomic_DNA"/>
</dbReference>
<evidence type="ECO:0000313" key="1">
    <source>
        <dbReference type="EMBL" id="KEH35107.1"/>
    </source>
</evidence>
<sequence>MKCDFTSQLHPYTPLIRQIPHFLLEDWIIYFEHILRADNECVNRFVKIGISSNDALKIWNSCPLNLSRDGRCCIVTTGLRNFVRLWELGSHTLHRGRKWGLWKKGILKKGNAGRVIVATFHEAFTFLHILITF</sequence>
<organism evidence="1 3">
    <name type="scientific">Medicago truncatula</name>
    <name type="common">Barrel medic</name>
    <name type="synonym">Medicago tribuloides</name>
    <dbReference type="NCBI Taxonomy" id="3880"/>
    <lineage>
        <taxon>Eukaryota</taxon>
        <taxon>Viridiplantae</taxon>
        <taxon>Streptophyta</taxon>
        <taxon>Embryophyta</taxon>
        <taxon>Tracheophyta</taxon>
        <taxon>Spermatophyta</taxon>
        <taxon>Magnoliopsida</taxon>
        <taxon>eudicotyledons</taxon>
        <taxon>Gunneridae</taxon>
        <taxon>Pentapetalae</taxon>
        <taxon>rosids</taxon>
        <taxon>fabids</taxon>
        <taxon>Fabales</taxon>
        <taxon>Fabaceae</taxon>
        <taxon>Papilionoideae</taxon>
        <taxon>50 kb inversion clade</taxon>
        <taxon>NPAAA clade</taxon>
        <taxon>Hologalegina</taxon>
        <taxon>IRL clade</taxon>
        <taxon>Trifolieae</taxon>
        <taxon>Medicago</taxon>
    </lineage>
</organism>
<evidence type="ECO:0000313" key="3">
    <source>
        <dbReference type="Proteomes" id="UP000002051"/>
    </source>
</evidence>
<reference evidence="2" key="3">
    <citation type="submission" date="2015-04" db="UniProtKB">
        <authorList>
            <consortium name="EnsemblPlants"/>
        </authorList>
    </citation>
    <scope>IDENTIFICATION</scope>
    <source>
        <strain evidence="2">cv. Jemalong A17</strain>
    </source>
</reference>
<accession>G8A2A0</accession>
<evidence type="ECO:0000313" key="2">
    <source>
        <dbReference type="EnsemblPlants" id="KEH35107"/>
    </source>
</evidence>
<keyword evidence="3" id="KW-1185">Reference proteome</keyword>
<dbReference type="HOGENOM" id="CLU_1909786_0_0_1"/>
<reference evidence="1 3" key="1">
    <citation type="journal article" date="2011" name="Nature">
        <title>The Medicago genome provides insight into the evolution of rhizobial symbioses.</title>
        <authorList>
            <person name="Young N.D."/>
            <person name="Debelle F."/>
            <person name="Oldroyd G.E."/>
            <person name="Geurts R."/>
            <person name="Cannon S.B."/>
            <person name="Udvardi M.K."/>
            <person name="Benedito V.A."/>
            <person name="Mayer K.F."/>
            <person name="Gouzy J."/>
            <person name="Schoof H."/>
            <person name="Van de Peer Y."/>
            <person name="Proost S."/>
            <person name="Cook D.R."/>
            <person name="Meyers B.C."/>
            <person name="Spannagl M."/>
            <person name="Cheung F."/>
            <person name="De Mita S."/>
            <person name="Krishnakumar V."/>
            <person name="Gundlach H."/>
            <person name="Zhou S."/>
            <person name="Mudge J."/>
            <person name="Bharti A.K."/>
            <person name="Murray J.D."/>
            <person name="Naoumkina M.A."/>
            <person name="Rosen B."/>
            <person name="Silverstein K.A."/>
            <person name="Tang H."/>
            <person name="Rombauts S."/>
            <person name="Zhao P.X."/>
            <person name="Zhou P."/>
            <person name="Barbe V."/>
            <person name="Bardou P."/>
            <person name="Bechner M."/>
            <person name="Bellec A."/>
            <person name="Berger A."/>
            <person name="Berges H."/>
            <person name="Bidwell S."/>
            <person name="Bisseling T."/>
            <person name="Choisne N."/>
            <person name="Couloux A."/>
            <person name="Denny R."/>
            <person name="Deshpande S."/>
            <person name="Dai X."/>
            <person name="Doyle J.J."/>
            <person name="Dudez A.M."/>
            <person name="Farmer A.D."/>
            <person name="Fouteau S."/>
            <person name="Franken C."/>
            <person name="Gibelin C."/>
            <person name="Gish J."/>
            <person name="Goldstein S."/>
            <person name="Gonzalez A.J."/>
            <person name="Green P.J."/>
            <person name="Hallab A."/>
            <person name="Hartog M."/>
            <person name="Hua A."/>
            <person name="Humphray S.J."/>
            <person name="Jeong D.H."/>
            <person name="Jing Y."/>
            <person name="Jocker A."/>
            <person name="Kenton S.M."/>
            <person name="Kim D.J."/>
            <person name="Klee K."/>
            <person name="Lai H."/>
            <person name="Lang C."/>
            <person name="Lin S."/>
            <person name="Macmil S.L."/>
            <person name="Magdelenat G."/>
            <person name="Matthews L."/>
            <person name="McCorrison J."/>
            <person name="Monaghan E.L."/>
            <person name="Mun J.H."/>
            <person name="Najar F.Z."/>
            <person name="Nicholson C."/>
            <person name="Noirot C."/>
            <person name="O'Bleness M."/>
            <person name="Paule C.R."/>
            <person name="Poulain J."/>
            <person name="Prion F."/>
            <person name="Qin B."/>
            <person name="Qu C."/>
            <person name="Retzel E.F."/>
            <person name="Riddle C."/>
            <person name="Sallet E."/>
            <person name="Samain S."/>
            <person name="Samson N."/>
            <person name="Sanders I."/>
            <person name="Saurat O."/>
            <person name="Scarpelli C."/>
            <person name="Schiex T."/>
            <person name="Segurens B."/>
            <person name="Severin A.J."/>
            <person name="Sherrier D.J."/>
            <person name="Shi R."/>
            <person name="Sims S."/>
            <person name="Singer S.R."/>
            <person name="Sinharoy S."/>
            <person name="Sterck L."/>
            <person name="Viollet A."/>
            <person name="Wang B.B."/>
            <person name="Wang K."/>
            <person name="Wang M."/>
            <person name="Wang X."/>
            <person name="Warfsmann J."/>
            <person name="Weissenbach J."/>
            <person name="White D.D."/>
            <person name="White J.D."/>
            <person name="Wiley G.B."/>
            <person name="Wincker P."/>
            <person name="Xing Y."/>
            <person name="Yang L."/>
            <person name="Yao Z."/>
            <person name="Ying F."/>
            <person name="Zhai J."/>
            <person name="Zhou L."/>
            <person name="Zuber A."/>
            <person name="Denarie J."/>
            <person name="Dixon R.A."/>
            <person name="May G.D."/>
            <person name="Schwartz D.C."/>
            <person name="Rogers J."/>
            <person name="Quetier F."/>
            <person name="Town C.D."/>
            <person name="Roe B.A."/>
        </authorList>
    </citation>
    <scope>NUCLEOTIDE SEQUENCE [LARGE SCALE GENOMIC DNA]</scope>
    <source>
        <strain evidence="1">A17</strain>
        <strain evidence="2 3">cv. Jemalong A17</strain>
    </source>
</reference>
<dbReference type="Proteomes" id="UP000002051">
    <property type="component" value="Chromosome 3"/>
</dbReference>
<reference evidence="1 3" key="2">
    <citation type="journal article" date="2014" name="BMC Genomics">
        <title>An improved genome release (version Mt4.0) for the model legume Medicago truncatula.</title>
        <authorList>
            <person name="Tang H."/>
            <person name="Krishnakumar V."/>
            <person name="Bidwell S."/>
            <person name="Rosen B."/>
            <person name="Chan A."/>
            <person name="Zhou S."/>
            <person name="Gentzbittel L."/>
            <person name="Childs K.L."/>
            <person name="Yandell M."/>
            <person name="Gundlach H."/>
            <person name="Mayer K.F."/>
            <person name="Schwartz D.C."/>
            <person name="Town C.D."/>
        </authorList>
    </citation>
    <scope>GENOME REANNOTATION</scope>
    <source>
        <strain evidence="1">A17</strain>
        <strain evidence="2 3">cv. Jemalong A17</strain>
    </source>
</reference>
<proteinExistence type="predicted"/>
<dbReference type="PANTHER" id="PTHR34023:SF5">
    <property type="entry name" value="RNASE H TYPE-1 DOMAIN-CONTAINING PROTEIN"/>
    <property type="match status" value="1"/>
</dbReference>
<dbReference type="PaxDb" id="3880-AES85588"/>
<name>G8A2A0_MEDTR</name>
<dbReference type="PANTHER" id="PTHR34023">
    <property type="entry name" value="RNASE H DOMAIN-CONTAINING PROTEIN"/>
    <property type="match status" value="1"/>
</dbReference>
<gene>
    <name evidence="1" type="ordered locus">MTR_3g078780</name>
</gene>
<dbReference type="EnsemblPlants" id="KEH35107">
    <property type="protein sequence ID" value="KEH35107"/>
    <property type="gene ID" value="MTR_3g078780"/>
</dbReference>
<protein>
    <submittedName>
        <fullName evidence="1 2">Uncharacterized protein</fullName>
    </submittedName>
</protein>
<dbReference type="AlphaFoldDB" id="G8A2A0"/>